<accession>A0A1X2EFH4</accession>
<evidence type="ECO:0008006" key="4">
    <source>
        <dbReference type="Google" id="ProtNLM"/>
    </source>
</evidence>
<proteinExistence type="predicted"/>
<feature type="transmembrane region" description="Helical" evidence="1">
    <location>
        <begin position="15"/>
        <end position="37"/>
    </location>
</feature>
<evidence type="ECO:0000313" key="3">
    <source>
        <dbReference type="Proteomes" id="UP000193090"/>
    </source>
</evidence>
<evidence type="ECO:0000313" key="2">
    <source>
        <dbReference type="EMBL" id="ORX00111.1"/>
    </source>
</evidence>
<dbReference type="EMBL" id="LQPZ01000044">
    <property type="protein sequence ID" value="ORX00111.1"/>
    <property type="molecule type" value="Genomic_DNA"/>
</dbReference>
<comment type="caution">
    <text evidence="2">The sequence shown here is derived from an EMBL/GenBank/DDBJ whole genome shotgun (WGS) entry which is preliminary data.</text>
</comment>
<keyword evidence="3" id="KW-1185">Reference proteome</keyword>
<keyword evidence="1" id="KW-0472">Membrane</keyword>
<keyword evidence="1" id="KW-0812">Transmembrane</keyword>
<protein>
    <recommendedName>
        <fullName evidence="4">PknH-like extracellular domain-containing protein</fullName>
    </recommendedName>
</protein>
<evidence type="ECO:0000256" key="1">
    <source>
        <dbReference type="SAM" id="Phobius"/>
    </source>
</evidence>
<reference evidence="2 3" key="1">
    <citation type="submission" date="2016-01" db="EMBL/GenBank/DDBJ databases">
        <title>The new phylogeny of the genus Mycobacterium.</title>
        <authorList>
            <person name="Tarcisio F."/>
            <person name="Conor M."/>
            <person name="Antonella G."/>
            <person name="Elisabetta G."/>
            <person name="Giulia F.S."/>
            <person name="Sara T."/>
            <person name="Anna F."/>
            <person name="Clotilde B."/>
            <person name="Roberto B."/>
            <person name="Veronica D.S."/>
            <person name="Fabio R."/>
            <person name="Monica P."/>
            <person name="Olivier J."/>
            <person name="Enrico T."/>
            <person name="Nicola S."/>
        </authorList>
    </citation>
    <scope>NUCLEOTIDE SEQUENCE [LARGE SCALE GENOMIC DNA]</scope>
    <source>
        <strain evidence="2 3">DSM 44153</strain>
    </source>
</reference>
<sequence length="251" mass="26580">MADEPVHSPQRSRKALWLSLAGLAAVVVIAAGVIVAVGRGGDSATKPSAKPDITALAEEMLVDRAVFPDLGDDATWITSLDTSETKTFGPPHDMSFSPTECSDLLGEPAGSEQVADAVLSHYTADTMQAFEVMLSVAAQPIPLADYLERCREFTIVNQPTGQRQEGRATVQPLHIDGAPGWALGYTVQVIAPSASTGGTNHLTARVLAGYYRGVLVEAMDRSQSGTDSETEADDRVLDLFTAQIDKLEAAP</sequence>
<gene>
    <name evidence="2" type="ORF">AWC30_15705</name>
</gene>
<organism evidence="2 3">
    <name type="scientific">Mycolicibacillus trivialis</name>
    <dbReference type="NCBI Taxonomy" id="1798"/>
    <lineage>
        <taxon>Bacteria</taxon>
        <taxon>Bacillati</taxon>
        <taxon>Actinomycetota</taxon>
        <taxon>Actinomycetes</taxon>
        <taxon>Mycobacteriales</taxon>
        <taxon>Mycobacteriaceae</taxon>
        <taxon>Mycolicibacillus</taxon>
    </lineage>
</organism>
<dbReference type="Proteomes" id="UP000193090">
    <property type="component" value="Unassembled WGS sequence"/>
</dbReference>
<name>A0A1X2EFH4_9MYCO</name>
<keyword evidence="1" id="KW-1133">Transmembrane helix</keyword>
<dbReference type="STRING" id="1798.AWC30_15705"/>
<dbReference type="AlphaFoldDB" id="A0A1X2EFH4"/>